<dbReference type="PANTHER" id="PTHR33777:SF1">
    <property type="entry name" value="UPF0045 PROTEIN ECM15"/>
    <property type="match status" value="1"/>
</dbReference>
<accession>A0ABS2NC41</accession>
<evidence type="ECO:0000259" key="2">
    <source>
        <dbReference type="Pfam" id="PF01910"/>
    </source>
</evidence>
<dbReference type="InterPro" id="IPR051614">
    <property type="entry name" value="UPF0045_domain"/>
</dbReference>
<protein>
    <submittedName>
        <fullName evidence="3">Uncharacterized protein YqgV (UPF0045/DUF77 family)</fullName>
    </submittedName>
</protein>
<proteinExistence type="inferred from homology"/>
<reference evidence="3 4" key="1">
    <citation type="submission" date="2021-01" db="EMBL/GenBank/DDBJ databases">
        <title>Genomic Encyclopedia of Type Strains, Phase IV (KMG-IV): sequencing the most valuable type-strain genomes for metagenomic binning, comparative biology and taxonomic classification.</title>
        <authorList>
            <person name="Goeker M."/>
        </authorList>
    </citation>
    <scope>NUCLEOTIDE SEQUENCE [LARGE SCALE GENOMIC DNA]</scope>
    <source>
        <strain evidence="3 4">DSM 24834</strain>
    </source>
</reference>
<name>A0ABS2NC41_9BACI</name>
<dbReference type="Gene3D" id="3.30.70.930">
    <property type="match status" value="1"/>
</dbReference>
<dbReference type="InterPro" id="IPR002767">
    <property type="entry name" value="Thiamine_BP"/>
</dbReference>
<dbReference type="SUPFAM" id="SSF89957">
    <property type="entry name" value="MTH1187/YkoF-like"/>
    <property type="match status" value="1"/>
</dbReference>
<comment type="caution">
    <text evidence="3">The sequence shown here is derived from an EMBL/GenBank/DDBJ whole genome shotgun (WGS) entry which is preliminary data.</text>
</comment>
<evidence type="ECO:0000313" key="4">
    <source>
        <dbReference type="Proteomes" id="UP001646157"/>
    </source>
</evidence>
<organism evidence="3 4">
    <name type="scientific">Rossellomorea pakistanensis</name>
    <dbReference type="NCBI Taxonomy" id="992288"/>
    <lineage>
        <taxon>Bacteria</taxon>
        <taxon>Bacillati</taxon>
        <taxon>Bacillota</taxon>
        <taxon>Bacilli</taxon>
        <taxon>Bacillales</taxon>
        <taxon>Bacillaceae</taxon>
        <taxon>Rossellomorea</taxon>
    </lineage>
</organism>
<evidence type="ECO:0000256" key="1">
    <source>
        <dbReference type="ARBA" id="ARBA00010272"/>
    </source>
</evidence>
<gene>
    <name evidence="3" type="ORF">JOC86_001703</name>
</gene>
<evidence type="ECO:0000313" key="3">
    <source>
        <dbReference type="EMBL" id="MBM7585161.1"/>
    </source>
</evidence>
<dbReference type="InterPro" id="IPR029756">
    <property type="entry name" value="MTH1187/YkoF-like"/>
</dbReference>
<dbReference type="Pfam" id="PF01910">
    <property type="entry name" value="Thiamine_BP"/>
    <property type="match status" value="1"/>
</dbReference>
<dbReference type="PANTHER" id="PTHR33777">
    <property type="entry name" value="UPF0045 PROTEIN ECM15"/>
    <property type="match status" value="1"/>
</dbReference>
<keyword evidence="4" id="KW-1185">Reference proteome</keyword>
<dbReference type="Proteomes" id="UP001646157">
    <property type="component" value="Unassembled WGS sequence"/>
</dbReference>
<comment type="similarity">
    <text evidence="1">Belongs to the UPF0045 family.</text>
</comment>
<dbReference type="EMBL" id="JAFBDZ010000002">
    <property type="protein sequence ID" value="MBM7585161.1"/>
    <property type="molecule type" value="Genomic_DNA"/>
</dbReference>
<dbReference type="RefSeq" id="WP_205170496.1">
    <property type="nucleotide sequence ID" value="NZ_JAFBDZ010000002.1"/>
</dbReference>
<feature type="domain" description="Thiamine-binding protein" evidence="2">
    <location>
        <begin position="7"/>
        <end position="94"/>
    </location>
</feature>
<sequence>MSTVTAGIQVLPNGQDVDTYGVIPSIVGSVKESGLKYQVGPMETVVEGELDEVLLLIKNLQQDSIQLGASEVITNIKLHYKPNGVTINDKLTNV</sequence>